<protein>
    <submittedName>
        <fullName evidence="2">Uncharacterized protein</fullName>
    </submittedName>
</protein>
<dbReference type="EMBL" id="CAXAMN010013891">
    <property type="protein sequence ID" value="CAK9041978.1"/>
    <property type="molecule type" value="Genomic_DNA"/>
</dbReference>
<keyword evidence="1" id="KW-1133">Transmembrane helix</keyword>
<evidence type="ECO:0000313" key="2">
    <source>
        <dbReference type="EMBL" id="CAK9041978.1"/>
    </source>
</evidence>
<feature type="transmembrane region" description="Helical" evidence="1">
    <location>
        <begin position="95"/>
        <end position="117"/>
    </location>
</feature>
<feature type="transmembrane region" description="Helical" evidence="1">
    <location>
        <begin position="56"/>
        <end position="75"/>
    </location>
</feature>
<gene>
    <name evidence="2" type="ORF">CCMP2556_LOCUS22424</name>
</gene>
<keyword evidence="1" id="KW-0812">Transmembrane</keyword>
<reference evidence="2 3" key="1">
    <citation type="submission" date="2024-02" db="EMBL/GenBank/DDBJ databases">
        <authorList>
            <person name="Chen Y."/>
            <person name="Shah S."/>
            <person name="Dougan E. K."/>
            <person name="Thang M."/>
            <person name="Chan C."/>
        </authorList>
    </citation>
    <scope>NUCLEOTIDE SEQUENCE [LARGE SCALE GENOMIC DNA]</scope>
</reference>
<feature type="transmembrane region" description="Helical" evidence="1">
    <location>
        <begin position="26"/>
        <end position="50"/>
    </location>
</feature>
<organism evidence="2 3">
    <name type="scientific">Durusdinium trenchii</name>
    <dbReference type="NCBI Taxonomy" id="1381693"/>
    <lineage>
        <taxon>Eukaryota</taxon>
        <taxon>Sar</taxon>
        <taxon>Alveolata</taxon>
        <taxon>Dinophyceae</taxon>
        <taxon>Suessiales</taxon>
        <taxon>Symbiodiniaceae</taxon>
        <taxon>Durusdinium</taxon>
    </lineage>
</organism>
<name>A0ABP0LSN8_9DINO</name>
<feature type="transmembrane region" description="Helical" evidence="1">
    <location>
        <begin position="280"/>
        <end position="298"/>
    </location>
</feature>
<dbReference type="Proteomes" id="UP001642484">
    <property type="component" value="Unassembled WGS sequence"/>
</dbReference>
<evidence type="ECO:0000313" key="3">
    <source>
        <dbReference type="Proteomes" id="UP001642484"/>
    </source>
</evidence>
<proteinExistence type="predicted"/>
<evidence type="ECO:0000256" key="1">
    <source>
        <dbReference type="SAM" id="Phobius"/>
    </source>
</evidence>
<keyword evidence="3" id="KW-1185">Reference proteome</keyword>
<sequence>MHPSEAYGSVDFNQQKTPRRWRLNRLAMLEAVFVPWALFVGLAWILSFSVHFEHTWAAWALVAAGLVFPLGLWYVVKHQSEDPRSLSHLEPNWFFFLAAVCSIAWFAGLGFGLYNWFSTMAPYYDKASLALISNVSTRSSKGGQFIDIAALEFTPFTEVNESLTMAYKDGHSYCVAPIVTPGPPGVAPPAFYEFWAVGMDCCNPFEPKVFMCGEPNDDEARGGVRWTDPSQMPQFRKAIQQAQEEYQIKAGEDVLFLQWTGDPMKKIHEQFLTGRANFRFAVWAYLGLSVLFMLLEVAHQKFA</sequence>
<keyword evidence="1" id="KW-0472">Membrane</keyword>
<comment type="caution">
    <text evidence="2">The sequence shown here is derived from an EMBL/GenBank/DDBJ whole genome shotgun (WGS) entry which is preliminary data.</text>
</comment>
<accession>A0ABP0LSN8</accession>